<proteinExistence type="predicted"/>
<gene>
    <name evidence="1" type="ORF">HNR25_001997</name>
</gene>
<protein>
    <submittedName>
        <fullName evidence="1">Uncharacterized protein</fullName>
    </submittedName>
</protein>
<dbReference type="EMBL" id="JACHLY010000001">
    <property type="protein sequence ID" value="MBB5998246.1"/>
    <property type="molecule type" value="Genomic_DNA"/>
</dbReference>
<comment type="caution">
    <text evidence="1">The sequence shown here is derived from an EMBL/GenBank/DDBJ whole genome shotgun (WGS) entry which is preliminary data.</text>
</comment>
<keyword evidence="2" id="KW-1185">Reference proteome</keyword>
<dbReference type="Proteomes" id="UP000578077">
    <property type="component" value="Unassembled WGS sequence"/>
</dbReference>
<evidence type="ECO:0000313" key="1">
    <source>
        <dbReference type="EMBL" id="MBB5998246.1"/>
    </source>
</evidence>
<dbReference type="RefSeq" id="WP_246463553.1">
    <property type="nucleotide sequence ID" value="NZ_BAABKT010000037.1"/>
</dbReference>
<dbReference type="AlphaFoldDB" id="A0A841E5F8"/>
<sequence>MQIRHPDFVIWFGETSRRFYVMDDDGLHEFADTDAVLLFAWQRTARPAHRAAQHRPVGFDDGLDDLRETLTGPLRELIAARPDLAHTPAQMAGER</sequence>
<evidence type="ECO:0000313" key="2">
    <source>
        <dbReference type="Proteomes" id="UP000578077"/>
    </source>
</evidence>
<accession>A0A841E5F8</accession>
<name>A0A841E5F8_9ACTN</name>
<organism evidence="1 2">
    <name type="scientific">Streptomonospora salina</name>
    <dbReference type="NCBI Taxonomy" id="104205"/>
    <lineage>
        <taxon>Bacteria</taxon>
        <taxon>Bacillati</taxon>
        <taxon>Actinomycetota</taxon>
        <taxon>Actinomycetes</taxon>
        <taxon>Streptosporangiales</taxon>
        <taxon>Nocardiopsidaceae</taxon>
        <taxon>Streptomonospora</taxon>
    </lineage>
</organism>
<reference evidence="1 2" key="1">
    <citation type="submission" date="2020-08" db="EMBL/GenBank/DDBJ databases">
        <title>Sequencing the genomes of 1000 actinobacteria strains.</title>
        <authorList>
            <person name="Klenk H.-P."/>
        </authorList>
    </citation>
    <scope>NUCLEOTIDE SEQUENCE [LARGE SCALE GENOMIC DNA]</scope>
    <source>
        <strain evidence="1 2">DSM 44593</strain>
    </source>
</reference>